<comment type="similarity">
    <text evidence="1">Belongs to the 'phage' integrase family.</text>
</comment>
<sequence length="436" mass="48495">MSDQAQPPKKRASSDDAARDINEPGKYPEGSVPGMYLHVKKASKVWSLKYRLHGVEGTYTIGGFPDIRHDRACELAQEARTWVAEGHKPKDMRDARIAAELAQKGETFEKVCSEWLSSRGDLAHKTLLNYRSTLDLHVLPALGQLPVHLVQYRHVKKVLVDLGQHPAAANHALVTIRAVLDYAVEAELIDDNVVARRGKGLIRKRKTVHHAAIERPDDLKEFLRRLEQQAPAGSPTTWALWMLVLLPVRPSELAKMRWQDIDMGEAEWRYTVPKTGKQHVVPLPDRAVSMLAMIREHRAQAAAATVPSPFGGIAKPEVPTGWVFASTRGAGKSICSTTMLNGIRALGYEKGELTSHGFRSTFRSLAHEKLGIEAIVLELCLGHRMPGVLGDTYARAHLLPQRREAMEKWAAYVEDLWFEVVHGVSRAQAEAALTGM</sequence>
<dbReference type="CDD" id="cd00801">
    <property type="entry name" value="INT_P4_C"/>
    <property type="match status" value="1"/>
</dbReference>
<dbReference type="Pfam" id="PF00589">
    <property type="entry name" value="Phage_integrase"/>
    <property type="match status" value="1"/>
</dbReference>
<accession>A0ABM7EEA1</accession>
<dbReference type="Pfam" id="PF22022">
    <property type="entry name" value="Phage_int_M"/>
    <property type="match status" value="1"/>
</dbReference>
<dbReference type="PANTHER" id="PTHR30629:SF2">
    <property type="entry name" value="PROPHAGE INTEGRASE INTS-RELATED"/>
    <property type="match status" value="1"/>
</dbReference>
<dbReference type="InterPro" id="IPR053876">
    <property type="entry name" value="Phage_int_M"/>
</dbReference>
<dbReference type="PANTHER" id="PTHR30629">
    <property type="entry name" value="PROPHAGE INTEGRASE"/>
    <property type="match status" value="1"/>
</dbReference>
<evidence type="ECO:0000256" key="6">
    <source>
        <dbReference type="SAM" id="MobiDB-lite"/>
    </source>
</evidence>
<name>A0ABM7EEA1_PSEPU</name>
<dbReference type="InterPro" id="IPR050808">
    <property type="entry name" value="Phage_Integrase"/>
</dbReference>
<keyword evidence="3 5" id="KW-0238">DNA-binding</keyword>
<dbReference type="InterPro" id="IPR010998">
    <property type="entry name" value="Integrase_recombinase_N"/>
</dbReference>
<feature type="domain" description="Core-binding (CB)" evidence="8">
    <location>
        <begin position="106"/>
        <end position="184"/>
    </location>
</feature>
<proteinExistence type="inferred from homology"/>
<gene>
    <name evidence="9" type="primary">intZ</name>
    <name evidence="9" type="ORF">PP4_23400</name>
</gene>
<dbReference type="Gene3D" id="1.10.150.130">
    <property type="match status" value="1"/>
</dbReference>
<reference evidence="9 10" key="1">
    <citation type="journal article" date="2014" name="Genome Announc.">
        <title>The Complete Genome Sequence of Pseudomonas putida NBRC 14164T Confirms High Intraspecies Variation.</title>
        <authorList>
            <person name="Ohji S."/>
            <person name="Yamazoe A."/>
            <person name="Hosoyama A."/>
            <person name="Tsuchikane K."/>
            <person name="Ezaki T."/>
            <person name="Fujita N."/>
        </authorList>
    </citation>
    <scope>NUCLEOTIDE SEQUENCE [LARGE SCALE GENOMIC DNA]</scope>
    <source>
        <strain evidence="9 10">NBRC 14164</strain>
    </source>
</reference>
<evidence type="ECO:0000256" key="5">
    <source>
        <dbReference type="PROSITE-ProRule" id="PRU01248"/>
    </source>
</evidence>
<dbReference type="Pfam" id="PF13356">
    <property type="entry name" value="Arm-DNA-bind_3"/>
    <property type="match status" value="1"/>
</dbReference>
<dbReference type="InterPro" id="IPR013762">
    <property type="entry name" value="Integrase-like_cat_sf"/>
</dbReference>
<evidence type="ECO:0000259" key="8">
    <source>
        <dbReference type="PROSITE" id="PS51900"/>
    </source>
</evidence>
<evidence type="ECO:0000256" key="4">
    <source>
        <dbReference type="ARBA" id="ARBA00023172"/>
    </source>
</evidence>
<keyword evidence="4" id="KW-0233">DNA recombination</keyword>
<dbReference type="Gene3D" id="1.10.443.10">
    <property type="entry name" value="Intergrase catalytic core"/>
    <property type="match status" value="1"/>
</dbReference>
<dbReference type="InterPro" id="IPR038488">
    <property type="entry name" value="Integrase_DNA-bd_sf"/>
</dbReference>
<evidence type="ECO:0000313" key="9">
    <source>
        <dbReference type="EMBL" id="BAN54193.1"/>
    </source>
</evidence>
<keyword evidence="10" id="KW-1185">Reference proteome</keyword>
<dbReference type="InterPro" id="IPR044068">
    <property type="entry name" value="CB"/>
</dbReference>
<dbReference type="InterPro" id="IPR002104">
    <property type="entry name" value="Integrase_catalytic"/>
</dbReference>
<dbReference type="PROSITE" id="PS51900">
    <property type="entry name" value="CB"/>
    <property type="match status" value="1"/>
</dbReference>
<feature type="domain" description="Tyr recombinase" evidence="7">
    <location>
        <begin position="209"/>
        <end position="408"/>
    </location>
</feature>
<dbReference type="EMBL" id="AP013070">
    <property type="protein sequence ID" value="BAN54193.1"/>
    <property type="molecule type" value="Genomic_DNA"/>
</dbReference>
<dbReference type="SUPFAM" id="SSF56349">
    <property type="entry name" value="DNA breaking-rejoining enzymes"/>
    <property type="match status" value="1"/>
</dbReference>
<protein>
    <submittedName>
        <fullName evidence="9">Prophage CPZ-55 integrase</fullName>
    </submittedName>
</protein>
<keyword evidence="2" id="KW-0229">DNA integration</keyword>
<evidence type="ECO:0000259" key="7">
    <source>
        <dbReference type="PROSITE" id="PS51898"/>
    </source>
</evidence>
<feature type="region of interest" description="Disordered" evidence="6">
    <location>
        <begin position="1"/>
        <end position="32"/>
    </location>
</feature>
<dbReference type="PROSITE" id="PS51898">
    <property type="entry name" value="TYR_RECOMBINASE"/>
    <property type="match status" value="1"/>
</dbReference>
<dbReference type="InterPro" id="IPR025166">
    <property type="entry name" value="Integrase_DNA_bind_dom"/>
</dbReference>
<evidence type="ECO:0000256" key="2">
    <source>
        <dbReference type="ARBA" id="ARBA00022908"/>
    </source>
</evidence>
<organism evidence="9 10">
    <name type="scientific">Pseudomonas putida NBRC 14164</name>
    <dbReference type="NCBI Taxonomy" id="1211579"/>
    <lineage>
        <taxon>Bacteria</taxon>
        <taxon>Pseudomonadati</taxon>
        <taxon>Pseudomonadota</taxon>
        <taxon>Gammaproteobacteria</taxon>
        <taxon>Pseudomonadales</taxon>
        <taxon>Pseudomonadaceae</taxon>
        <taxon>Pseudomonas</taxon>
    </lineage>
</organism>
<evidence type="ECO:0000313" key="10">
    <source>
        <dbReference type="Proteomes" id="UP000016702"/>
    </source>
</evidence>
<dbReference type="Gene3D" id="3.30.160.390">
    <property type="entry name" value="Integrase, DNA-binding domain"/>
    <property type="match status" value="1"/>
</dbReference>
<dbReference type="Proteomes" id="UP000016702">
    <property type="component" value="Chromosome"/>
</dbReference>
<evidence type="ECO:0000256" key="1">
    <source>
        <dbReference type="ARBA" id="ARBA00008857"/>
    </source>
</evidence>
<evidence type="ECO:0000256" key="3">
    <source>
        <dbReference type="ARBA" id="ARBA00023125"/>
    </source>
</evidence>
<dbReference type="InterPro" id="IPR011010">
    <property type="entry name" value="DNA_brk_join_enz"/>
</dbReference>
<feature type="compositionally biased region" description="Basic and acidic residues" evidence="6">
    <location>
        <begin position="12"/>
        <end position="23"/>
    </location>
</feature>